<dbReference type="Proteomes" id="UP000094256">
    <property type="component" value="Chromosome"/>
</dbReference>
<accession>A0A1B3Z6U1</accession>
<name>A0A1B3Z6U1_9SPHN</name>
<reference evidence="1 2" key="1">
    <citation type="submission" date="2016-01" db="EMBL/GenBank/DDBJ databases">
        <title>Complete genome and mega plasmid sequence of Sphingomonas panacis DCY99 elicits systemic resistance in rice to Xanthomonas oryzae.</title>
        <authorList>
            <person name="Kim Y.J."/>
            <person name="Yang D.C."/>
            <person name="Sing P."/>
        </authorList>
    </citation>
    <scope>NUCLEOTIDE SEQUENCE [LARGE SCALE GENOMIC DNA]</scope>
    <source>
        <strain evidence="1 2">DCY99</strain>
    </source>
</reference>
<evidence type="ECO:0000313" key="1">
    <source>
        <dbReference type="EMBL" id="AOH83145.1"/>
    </source>
</evidence>
<gene>
    <name evidence="1" type="ORF">AWL63_03295</name>
</gene>
<keyword evidence="2" id="KW-1185">Reference proteome</keyword>
<organism evidence="1 2">
    <name type="scientific">Sphingomonas panacis</name>
    <dbReference type="NCBI Taxonomy" id="1560345"/>
    <lineage>
        <taxon>Bacteria</taxon>
        <taxon>Pseudomonadati</taxon>
        <taxon>Pseudomonadota</taxon>
        <taxon>Alphaproteobacteria</taxon>
        <taxon>Sphingomonadales</taxon>
        <taxon>Sphingomonadaceae</taxon>
        <taxon>Sphingomonas</taxon>
    </lineage>
</organism>
<dbReference type="RefSeq" id="WP_069203727.1">
    <property type="nucleotide sequence ID" value="NZ_CP014168.1"/>
</dbReference>
<proteinExistence type="predicted"/>
<protein>
    <submittedName>
        <fullName evidence="1">Uncharacterized protein</fullName>
    </submittedName>
</protein>
<evidence type="ECO:0000313" key="2">
    <source>
        <dbReference type="Proteomes" id="UP000094256"/>
    </source>
</evidence>
<sequence>MTEPATTPFDEPVPELLWSACERAWEVPMIVATGWWNAAVGAVWPPHCHHTISHDRHEQLVVPEPIAVDTEPSLFA</sequence>
<dbReference type="KEGG" id="span:AWL63_03295"/>
<dbReference type="AlphaFoldDB" id="A0A1B3Z6U1"/>
<dbReference type="STRING" id="1560345.AWL63_03295"/>
<dbReference type="EMBL" id="CP014168">
    <property type="protein sequence ID" value="AOH83145.1"/>
    <property type="molecule type" value="Genomic_DNA"/>
</dbReference>
<dbReference type="OrthoDB" id="7574342at2"/>